<dbReference type="InterPro" id="IPR025427">
    <property type="entry name" value="DUF4160"/>
</dbReference>
<dbReference type="AlphaFoldDB" id="A0A399E1B6"/>
<comment type="caution">
    <text evidence="1">The sequence shown here is derived from an EMBL/GenBank/DDBJ whole genome shotgun (WGS) entry which is preliminary data.</text>
</comment>
<dbReference type="Pfam" id="PF13711">
    <property type="entry name" value="DUF4160"/>
    <property type="match status" value="1"/>
</dbReference>
<dbReference type="Proteomes" id="UP000266089">
    <property type="component" value="Unassembled WGS sequence"/>
</dbReference>
<dbReference type="OrthoDB" id="122670at2"/>
<evidence type="ECO:0000313" key="2">
    <source>
        <dbReference type="Proteomes" id="UP000266089"/>
    </source>
</evidence>
<dbReference type="RefSeq" id="WP_027888896.1">
    <property type="nucleotide sequence ID" value="NZ_JBHSXZ010000005.1"/>
</dbReference>
<gene>
    <name evidence="1" type="ORF">Mcate_01262</name>
</gene>
<evidence type="ECO:0008006" key="3">
    <source>
        <dbReference type="Google" id="ProtNLM"/>
    </source>
</evidence>
<name>A0A399E1B6_9DEIN</name>
<organism evidence="1 2">
    <name type="scientific">Meiothermus taiwanensis</name>
    <dbReference type="NCBI Taxonomy" id="172827"/>
    <lineage>
        <taxon>Bacteria</taxon>
        <taxon>Thermotogati</taxon>
        <taxon>Deinococcota</taxon>
        <taxon>Deinococci</taxon>
        <taxon>Thermales</taxon>
        <taxon>Thermaceae</taxon>
        <taxon>Meiothermus</taxon>
    </lineage>
</organism>
<proteinExistence type="predicted"/>
<evidence type="ECO:0000313" key="1">
    <source>
        <dbReference type="EMBL" id="RIH77528.1"/>
    </source>
</evidence>
<reference evidence="1 2" key="1">
    <citation type="submission" date="2018-08" db="EMBL/GenBank/DDBJ databases">
        <title>Meiothermus cateniformans JCM 15151 genome sequencing project.</title>
        <authorList>
            <person name="Da Costa M.S."/>
            <person name="Albuquerque L."/>
            <person name="Raposo P."/>
            <person name="Froufe H.J.C."/>
            <person name="Barroso C.S."/>
            <person name="Egas C."/>
        </authorList>
    </citation>
    <scope>NUCLEOTIDE SEQUENCE [LARGE SCALE GENOMIC DNA]</scope>
    <source>
        <strain evidence="1 2">JCM 15151</strain>
    </source>
</reference>
<protein>
    <recommendedName>
        <fullName evidence="3">DUF4160 domain-containing protein</fullName>
    </recommendedName>
</protein>
<dbReference type="EMBL" id="QWKX01000025">
    <property type="protein sequence ID" value="RIH77528.1"/>
    <property type="molecule type" value="Genomic_DNA"/>
</dbReference>
<accession>A0A399E1B6</accession>
<sequence>MITIHRSGQYRFYVNSGYNLEPPYVCVKHEGHVAKFSLQPLALQSNNGFSRTELSRIQQAILDARDQLLKHWANVRGTEGEKPSGELLLHEQ</sequence>